<protein>
    <submittedName>
        <fullName evidence="1">Uncharacterized protein</fullName>
    </submittedName>
</protein>
<dbReference type="Proteomes" id="UP000186922">
    <property type="component" value="Unassembled WGS sequence"/>
</dbReference>
<proteinExistence type="predicted"/>
<sequence>MPSSLATHSSTHTDMHTWTLLHPENFTGIPQSSRSMAIRSKHHRARHCWPVSSSQAVYAILCPPSCPHSPACHSQAIHMAGCPVVSRPVHHMLRSHLIGTVMPTTTEYPTSVHREVSIKRSSPIKHKVSTTNFLNGC</sequence>
<keyword evidence="2" id="KW-1185">Reference proteome</keyword>
<accession>A0A1D1V1U3</accession>
<reference evidence="1 2" key="1">
    <citation type="journal article" date="2016" name="Nat. Commun.">
        <title>Extremotolerant tardigrade genome and improved radiotolerance of human cultured cells by tardigrade-unique protein.</title>
        <authorList>
            <person name="Hashimoto T."/>
            <person name="Horikawa D.D."/>
            <person name="Saito Y."/>
            <person name="Kuwahara H."/>
            <person name="Kozuka-Hata H."/>
            <person name="Shin-I T."/>
            <person name="Minakuchi Y."/>
            <person name="Ohishi K."/>
            <person name="Motoyama A."/>
            <person name="Aizu T."/>
            <person name="Enomoto A."/>
            <person name="Kondo K."/>
            <person name="Tanaka S."/>
            <person name="Hara Y."/>
            <person name="Koshikawa S."/>
            <person name="Sagara H."/>
            <person name="Miura T."/>
            <person name="Yokobori S."/>
            <person name="Miyagawa K."/>
            <person name="Suzuki Y."/>
            <person name="Kubo T."/>
            <person name="Oyama M."/>
            <person name="Kohara Y."/>
            <person name="Fujiyama A."/>
            <person name="Arakawa K."/>
            <person name="Katayama T."/>
            <person name="Toyoda A."/>
            <person name="Kunieda T."/>
        </authorList>
    </citation>
    <scope>NUCLEOTIDE SEQUENCE [LARGE SCALE GENOMIC DNA]</scope>
    <source>
        <strain evidence="1 2">YOKOZUNA-1</strain>
    </source>
</reference>
<evidence type="ECO:0000313" key="1">
    <source>
        <dbReference type="EMBL" id="GAU92693.1"/>
    </source>
</evidence>
<gene>
    <name evidence="1" type="primary">RvY_04742-1</name>
    <name evidence="1" type="synonym">RvY_04742.1</name>
    <name evidence="1" type="ORF">RvY_04742</name>
</gene>
<dbReference type="EMBL" id="BDGG01000002">
    <property type="protein sequence ID" value="GAU92693.1"/>
    <property type="molecule type" value="Genomic_DNA"/>
</dbReference>
<comment type="caution">
    <text evidence="1">The sequence shown here is derived from an EMBL/GenBank/DDBJ whole genome shotgun (WGS) entry which is preliminary data.</text>
</comment>
<name>A0A1D1V1U3_RAMVA</name>
<evidence type="ECO:0000313" key="2">
    <source>
        <dbReference type="Proteomes" id="UP000186922"/>
    </source>
</evidence>
<organism evidence="1 2">
    <name type="scientific">Ramazzottius varieornatus</name>
    <name type="common">Water bear</name>
    <name type="synonym">Tardigrade</name>
    <dbReference type="NCBI Taxonomy" id="947166"/>
    <lineage>
        <taxon>Eukaryota</taxon>
        <taxon>Metazoa</taxon>
        <taxon>Ecdysozoa</taxon>
        <taxon>Tardigrada</taxon>
        <taxon>Eutardigrada</taxon>
        <taxon>Parachela</taxon>
        <taxon>Hypsibioidea</taxon>
        <taxon>Ramazzottiidae</taxon>
        <taxon>Ramazzottius</taxon>
    </lineage>
</organism>
<dbReference type="AlphaFoldDB" id="A0A1D1V1U3"/>